<organism evidence="1">
    <name type="scientific">uncultured Elusimicrobia bacterium</name>
    <dbReference type="NCBI Taxonomy" id="699876"/>
    <lineage>
        <taxon>Bacteria</taxon>
        <taxon>Pseudomonadati</taxon>
        <taxon>Elusimicrobiota</taxon>
        <taxon>Elusimicrobia</taxon>
        <taxon>environmental samples</taxon>
    </lineage>
</organism>
<dbReference type="PANTHER" id="PTHR18901">
    <property type="entry name" value="2-DEOXYGLUCOSE-6-PHOSPHATE PHOSPHATASE 2"/>
    <property type="match status" value="1"/>
</dbReference>
<dbReference type="EMBL" id="MN577571">
    <property type="protein sequence ID" value="QGT50543.1"/>
    <property type="molecule type" value="Genomic_DNA"/>
</dbReference>
<dbReference type="SFLD" id="SFLDG01129">
    <property type="entry name" value="C1.5:_HAD__Beta-PGM__Phosphata"/>
    <property type="match status" value="1"/>
</dbReference>
<dbReference type="InterPro" id="IPR023214">
    <property type="entry name" value="HAD_sf"/>
</dbReference>
<dbReference type="Gene3D" id="1.10.150.240">
    <property type="entry name" value="Putative phosphatase, domain 2"/>
    <property type="match status" value="1"/>
</dbReference>
<protein>
    <submittedName>
        <fullName evidence="1">Haloacid dehalogenase</fullName>
    </submittedName>
</protein>
<dbReference type="SFLD" id="SFLDS00003">
    <property type="entry name" value="Haloacid_Dehalogenase"/>
    <property type="match status" value="1"/>
</dbReference>
<dbReference type="PANTHER" id="PTHR18901:SF38">
    <property type="entry name" value="PSEUDOURIDINE-5'-PHOSPHATASE"/>
    <property type="match status" value="1"/>
</dbReference>
<dbReference type="Gene3D" id="3.40.50.1000">
    <property type="entry name" value="HAD superfamily/HAD-like"/>
    <property type="match status" value="1"/>
</dbReference>
<dbReference type="SFLD" id="SFLDG01135">
    <property type="entry name" value="C1.5.6:_HAD__Beta-PGM__Phospha"/>
    <property type="match status" value="1"/>
</dbReference>
<dbReference type="InterPro" id="IPR036412">
    <property type="entry name" value="HAD-like_sf"/>
</dbReference>
<dbReference type="PRINTS" id="PR00413">
    <property type="entry name" value="HADHALOGNASE"/>
</dbReference>
<evidence type="ECO:0000313" key="1">
    <source>
        <dbReference type="EMBL" id="QGT50543.1"/>
    </source>
</evidence>
<reference evidence="1" key="1">
    <citation type="journal article" date="2020" name="J. ISSAAS">
        <title>Lactobacilli and other gastrointestinal microbiota of Peromyscus leucopus, reservoir host for agents of Lyme disease and other zoonoses in North America.</title>
        <authorList>
            <person name="Milovic A."/>
            <person name="Bassam K."/>
            <person name="Shao H."/>
            <person name="Chatzistamou I."/>
            <person name="Tufts D.M."/>
            <person name="Diuk-Wasser M."/>
            <person name="Barbour A.G."/>
        </authorList>
    </citation>
    <scope>NUCLEOTIDE SEQUENCE</scope>
    <source>
        <strain evidence="1">LL30</strain>
    </source>
</reference>
<dbReference type="Pfam" id="PF13419">
    <property type="entry name" value="HAD_2"/>
    <property type="match status" value="1"/>
</dbReference>
<dbReference type="InterPro" id="IPR023198">
    <property type="entry name" value="PGP-like_dom2"/>
</dbReference>
<name>A0A650ELN4_9BACT</name>
<dbReference type="InterPro" id="IPR041492">
    <property type="entry name" value="HAD_2"/>
</dbReference>
<sequence length="219" mass="24605">MITTVIFDMDGLLLSTEPIYFECYKKAAAEDGREFGFELFEMCVGMSSQDAGALIKHHFGPDFDVQKLYARTYAHFEDYVSSGKEIEFRPGAKEAVAYFYKRGLNVALASSNIRRWVDYLLEEKGIKQYFSVITTADDVMSPKPDPEVYLKTAKKLGVDVTACLAFEDSIAGATAAITAGMRTCVVPQIKHPNTFVRQHAFKIYKSLNDIYPDMDELLA</sequence>
<dbReference type="InterPro" id="IPR006439">
    <property type="entry name" value="HAD-SF_hydro_IA"/>
</dbReference>
<accession>A0A650ELN4</accession>
<dbReference type="SUPFAM" id="SSF56784">
    <property type="entry name" value="HAD-like"/>
    <property type="match status" value="1"/>
</dbReference>
<gene>
    <name evidence="1" type="ORF">Elusimicrob1349_0130</name>
</gene>
<dbReference type="AlphaFoldDB" id="A0A650ELN4"/>
<proteinExistence type="predicted"/>
<dbReference type="NCBIfam" id="TIGR01509">
    <property type="entry name" value="HAD-SF-IA-v3"/>
    <property type="match status" value="1"/>
</dbReference>